<dbReference type="Gene3D" id="3.20.20.140">
    <property type="entry name" value="Metal-dependent hydrolases"/>
    <property type="match status" value="1"/>
</dbReference>
<dbReference type="InterPro" id="IPR032466">
    <property type="entry name" value="Metal_Hydrolase"/>
</dbReference>
<dbReference type="GO" id="GO:0016810">
    <property type="term" value="F:hydrolase activity, acting on carbon-nitrogen (but not peptide) bonds"/>
    <property type="evidence" value="ECO:0007669"/>
    <property type="project" value="InterPro"/>
</dbReference>
<dbReference type="AlphaFoldDB" id="A0A4V1ATT5"/>
<dbReference type="InterPro" id="IPR033932">
    <property type="entry name" value="YtcJ-like"/>
</dbReference>
<dbReference type="Proteomes" id="UP000294359">
    <property type="component" value="Chromosome"/>
</dbReference>
<sequence length="614" mass="67743">MLIFLNGRFHTGDTSNPVASAVAIEDGKFLAVGDADDVMRHRTPDAQVVDLNGRTVIPGLNDSHLHLIRGGLNYNLELRWEGVPSLADALRMLKEQALRTPSPQWVRVVGGWNEFQFAERRMPTIEDLNAAAPDTPVFVLHLYDRALLNRAALRAVGYTKDTPNPPGGEIVRDASGNPTGMLIARPNAMILYATLAKGPKLPLEHQINSTRHFMRELNRLGLTSAIDAGGGFQNYPEDYNVVEQLAADDQLTIRIAYNLFTQNKGQELQDFQRWTDIVTPGQGDDWYRHNGAGEMLVFSAADFEDFLEPRPDLPPEMEGQLEQVVRHLVSQRWPFRLHATYDESIGRMLDVFEKVNRDIPFDGLHWLFDHAETISPKNIDRVKALGGGIAIQHRMAFQGEYFVGRYGADAAKHTPPIRRMLESGVPVGAGTDATRVASYNPWTALYWLVSGRTVGGLRLYDAGDKLPRETALALWTAGSAWFSNEQGKKGRIQAGMLADLAVLSADFFRVDEEAIKRIESVLTVVGGRIVFGQAEFTKLGPPDLPVLPEWSPVAKVPGHYRAVPPQAAKSALPHQCAGACGVHAHSHDVARKSTVPVSDFAGFWGAFGCSCFAF</sequence>
<dbReference type="Pfam" id="PF07969">
    <property type="entry name" value="Amidohydro_3"/>
    <property type="match status" value="1"/>
</dbReference>
<dbReference type="InterPro" id="IPR011059">
    <property type="entry name" value="Metal-dep_hydrolase_composite"/>
</dbReference>
<reference evidence="3 4" key="2">
    <citation type="submission" date="2019-03" db="EMBL/GenBank/DDBJ databases">
        <title>Draft Genome Sequences of Six Type Strains of the Genus Massilia.</title>
        <authorList>
            <person name="Miess H."/>
            <person name="Frediansyhah A."/>
            <person name="Gross H."/>
        </authorList>
    </citation>
    <scope>NUCLEOTIDE SEQUENCE [LARGE SCALE GENOMIC DNA]</scope>
    <source>
        <strain evidence="3 4">DSM 17505</strain>
    </source>
</reference>
<dbReference type="SUPFAM" id="SSF51556">
    <property type="entry name" value="Metallo-dependent hydrolases"/>
    <property type="match status" value="1"/>
</dbReference>
<evidence type="ECO:0000313" key="3">
    <source>
        <dbReference type="EMBL" id="QBQ36788.1"/>
    </source>
</evidence>
<dbReference type="OrthoDB" id="9031471at2"/>
<dbReference type="InterPro" id="IPR013108">
    <property type="entry name" value="Amidohydro_3"/>
</dbReference>
<feature type="domain" description="Amidohydrolase 3" evidence="1">
    <location>
        <begin position="47"/>
        <end position="531"/>
    </location>
</feature>
<evidence type="ECO:0000313" key="5">
    <source>
        <dbReference type="Proteomes" id="UP000619512"/>
    </source>
</evidence>
<reference evidence="2" key="1">
    <citation type="journal article" date="2014" name="Int. J. Syst. Evol. Microbiol.">
        <title>Complete genome sequence of Corynebacterium casei LMG S-19264T (=DSM 44701T), isolated from a smear-ripened cheese.</title>
        <authorList>
            <consortium name="US DOE Joint Genome Institute (JGI-PGF)"/>
            <person name="Walter F."/>
            <person name="Albersmeier A."/>
            <person name="Kalinowski J."/>
            <person name="Ruckert C."/>
        </authorList>
    </citation>
    <scope>NUCLEOTIDE SEQUENCE</scope>
    <source>
        <strain evidence="2">KCTC 12344</strain>
    </source>
</reference>
<protein>
    <submittedName>
        <fullName evidence="2">Amidohydrolase</fullName>
    </submittedName>
</protein>
<accession>A0A4V1ATT5</accession>
<evidence type="ECO:0000313" key="4">
    <source>
        <dbReference type="Proteomes" id="UP000294359"/>
    </source>
</evidence>
<evidence type="ECO:0000259" key="1">
    <source>
        <dbReference type="Pfam" id="PF07969"/>
    </source>
</evidence>
<dbReference type="PANTHER" id="PTHR22642:SF21">
    <property type="entry name" value="PERIPLASMIC PROTEIN"/>
    <property type="match status" value="1"/>
</dbReference>
<dbReference type="RefSeq" id="WP_134385067.1">
    <property type="nucleotide sequence ID" value="NZ_BMWW01000001.1"/>
</dbReference>
<gene>
    <name evidence="3" type="ORF">E1742_11885</name>
    <name evidence="2" type="ORF">GCM10007388_00940</name>
</gene>
<dbReference type="Gene3D" id="2.30.40.10">
    <property type="entry name" value="Urease, subunit C, domain 1"/>
    <property type="match status" value="1"/>
</dbReference>
<dbReference type="PANTHER" id="PTHR22642">
    <property type="entry name" value="IMIDAZOLONEPROPIONASE"/>
    <property type="match status" value="1"/>
</dbReference>
<dbReference type="Proteomes" id="UP000619512">
    <property type="component" value="Unassembled WGS sequence"/>
</dbReference>
<keyword evidence="4" id="KW-1185">Reference proteome</keyword>
<organism evidence="2 5">
    <name type="scientific">Pseudoduganella plicata</name>
    <dbReference type="NCBI Taxonomy" id="321984"/>
    <lineage>
        <taxon>Bacteria</taxon>
        <taxon>Pseudomonadati</taxon>
        <taxon>Pseudomonadota</taxon>
        <taxon>Betaproteobacteria</taxon>
        <taxon>Burkholderiales</taxon>
        <taxon>Oxalobacteraceae</taxon>
        <taxon>Telluria group</taxon>
        <taxon>Pseudoduganella</taxon>
    </lineage>
</organism>
<dbReference type="Gene3D" id="3.10.310.70">
    <property type="match status" value="1"/>
</dbReference>
<dbReference type="EMBL" id="CP038026">
    <property type="protein sequence ID" value="QBQ36788.1"/>
    <property type="molecule type" value="Genomic_DNA"/>
</dbReference>
<name>A0A4V1ATT5_9BURK</name>
<dbReference type="CDD" id="cd01300">
    <property type="entry name" value="YtcJ_like"/>
    <property type="match status" value="1"/>
</dbReference>
<dbReference type="EMBL" id="BMWW01000001">
    <property type="protein sequence ID" value="GGY72723.1"/>
    <property type="molecule type" value="Genomic_DNA"/>
</dbReference>
<evidence type="ECO:0000313" key="2">
    <source>
        <dbReference type="EMBL" id="GGY72723.1"/>
    </source>
</evidence>
<proteinExistence type="predicted"/>
<dbReference type="SUPFAM" id="SSF51338">
    <property type="entry name" value="Composite domain of metallo-dependent hydrolases"/>
    <property type="match status" value="1"/>
</dbReference>
<reference evidence="2" key="3">
    <citation type="submission" date="2022-12" db="EMBL/GenBank/DDBJ databases">
        <authorList>
            <person name="Sun Q."/>
            <person name="Kim S."/>
        </authorList>
    </citation>
    <scope>NUCLEOTIDE SEQUENCE</scope>
    <source>
        <strain evidence="2">KCTC 12344</strain>
    </source>
</reference>